<dbReference type="InterPro" id="IPR011010">
    <property type="entry name" value="DNA_brk_join_enz"/>
</dbReference>
<dbReference type="GO" id="GO:0006310">
    <property type="term" value="P:DNA recombination"/>
    <property type="evidence" value="ECO:0007669"/>
    <property type="project" value="UniProtKB-KW"/>
</dbReference>
<evidence type="ECO:0000256" key="5">
    <source>
        <dbReference type="PROSITE-ProRule" id="PRU01248"/>
    </source>
</evidence>
<dbReference type="Gene3D" id="1.10.443.10">
    <property type="entry name" value="Intergrase catalytic core"/>
    <property type="match status" value="1"/>
</dbReference>
<dbReference type="AlphaFoldDB" id="A0A6V8LMI2"/>
<dbReference type="PROSITE" id="PS51900">
    <property type="entry name" value="CB"/>
    <property type="match status" value="1"/>
</dbReference>
<dbReference type="EMBL" id="BLTE01000007">
    <property type="protein sequence ID" value="GFK93882.1"/>
    <property type="molecule type" value="Genomic_DNA"/>
</dbReference>
<dbReference type="InterPro" id="IPR044068">
    <property type="entry name" value="CB"/>
</dbReference>
<sequence>MAYTWHQTKHEGIRYREHPTRRHGVKPDQYYAIRYRVEGRRREEGLGWASQGWTASRALQELAKLKEAHRTGEGAVSLAEKRAQANAARRAQEEEQARQAQANVTFAQVFRDTYLPAERLNKSKASCDKEEGFLRNWIEPVFGDKPLRDIAPFDLERLKKRMLDAGKSPKTTNYVLGTVRQVFNFARRHGLHEGENPVRLVKKPTSDNRRLRFLTRAEAVRLLEALRERSQDLCDMALLSLHTGMRAGEIFALTWMDVDLERRLLTLRDTKSGKNRIAFMTGDVAVMIQARAAERMDAHGLVFPDRNGKKRVEVSNVFQIVADSLGMNDGITDRRQKLVFHSLRHTYASWLVEQGVDLYTVKELMGHGTLAMTERYSHLAPDTLRRAVRVLEAGLKRDKVGQVVNLGGQRQEAHYEP</sequence>
<keyword evidence="3 5" id="KW-0238">DNA-binding</keyword>
<dbReference type="PROSITE" id="PS51898">
    <property type="entry name" value="TYR_RECOMBINASE"/>
    <property type="match status" value="1"/>
</dbReference>
<organism evidence="9 10">
    <name type="scientific">Fundidesulfovibrio magnetotacticus</name>
    <dbReference type="NCBI Taxonomy" id="2730080"/>
    <lineage>
        <taxon>Bacteria</taxon>
        <taxon>Pseudomonadati</taxon>
        <taxon>Thermodesulfobacteriota</taxon>
        <taxon>Desulfovibrionia</taxon>
        <taxon>Desulfovibrionales</taxon>
        <taxon>Desulfovibrionaceae</taxon>
        <taxon>Fundidesulfovibrio</taxon>
    </lineage>
</organism>
<accession>A0A6V8LMI2</accession>
<evidence type="ECO:0000256" key="2">
    <source>
        <dbReference type="ARBA" id="ARBA00022908"/>
    </source>
</evidence>
<comment type="similarity">
    <text evidence="1">Belongs to the 'phage' integrase family.</text>
</comment>
<dbReference type="InterPro" id="IPR010998">
    <property type="entry name" value="Integrase_recombinase_N"/>
</dbReference>
<protein>
    <submittedName>
        <fullName evidence="9">Tyrosine recombinase XerC</fullName>
    </submittedName>
</protein>
<dbReference type="GO" id="GO:0003677">
    <property type="term" value="F:DNA binding"/>
    <property type="evidence" value="ECO:0007669"/>
    <property type="project" value="UniProtKB-UniRule"/>
</dbReference>
<dbReference type="InterPro" id="IPR002104">
    <property type="entry name" value="Integrase_catalytic"/>
</dbReference>
<dbReference type="SUPFAM" id="SSF56349">
    <property type="entry name" value="DNA breaking-rejoining enzymes"/>
    <property type="match status" value="1"/>
</dbReference>
<evidence type="ECO:0000256" key="1">
    <source>
        <dbReference type="ARBA" id="ARBA00008857"/>
    </source>
</evidence>
<keyword evidence="2" id="KW-0229">DNA integration</keyword>
<evidence type="ECO:0000256" key="4">
    <source>
        <dbReference type="ARBA" id="ARBA00023172"/>
    </source>
</evidence>
<dbReference type="PANTHER" id="PTHR30349">
    <property type="entry name" value="PHAGE INTEGRASE-RELATED"/>
    <property type="match status" value="1"/>
</dbReference>
<dbReference type="CDD" id="cd00796">
    <property type="entry name" value="INT_Rci_Hp1_C"/>
    <property type="match status" value="1"/>
</dbReference>
<keyword evidence="4" id="KW-0233">DNA recombination</keyword>
<gene>
    <name evidence="9" type="primary">xerC_4</name>
    <name evidence="9" type="ORF">NNJEOMEG_01720</name>
</gene>
<dbReference type="Proteomes" id="UP000494245">
    <property type="component" value="Unassembled WGS sequence"/>
</dbReference>
<dbReference type="GO" id="GO:0015074">
    <property type="term" value="P:DNA integration"/>
    <property type="evidence" value="ECO:0007669"/>
    <property type="project" value="UniProtKB-KW"/>
</dbReference>
<keyword evidence="10" id="KW-1185">Reference proteome</keyword>
<feature type="domain" description="Tyr recombinase" evidence="7">
    <location>
        <begin position="209"/>
        <end position="389"/>
    </location>
</feature>
<dbReference type="Pfam" id="PF00589">
    <property type="entry name" value="Phage_integrase"/>
    <property type="match status" value="1"/>
</dbReference>
<dbReference type="Gene3D" id="1.10.150.130">
    <property type="match status" value="1"/>
</dbReference>
<keyword evidence="6" id="KW-0175">Coiled coil</keyword>
<feature type="domain" description="Core-binding (CB)" evidence="8">
    <location>
        <begin position="111"/>
        <end position="187"/>
    </location>
</feature>
<dbReference type="InterPro" id="IPR053876">
    <property type="entry name" value="Phage_int_M"/>
</dbReference>
<evidence type="ECO:0000256" key="3">
    <source>
        <dbReference type="ARBA" id="ARBA00023125"/>
    </source>
</evidence>
<evidence type="ECO:0000259" key="8">
    <source>
        <dbReference type="PROSITE" id="PS51900"/>
    </source>
</evidence>
<dbReference type="Pfam" id="PF22022">
    <property type="entry name" value="Phage_int_M"/>
    <property type="match status" value="1"/>
</dbReference>
<reference evidence="9 10" key="2">
    <citation type="submission" date="2020-05" db="EMBL/GenBank/DDBJ databases">
        <title>Draft genome sequence of Desulfovibrio sp. strainFSS-1.</title>
        <authorList>
            <person name="Shimoshige H."/>
            <person name="Kobayashi H."/>
            <person name="Maekawa T."/>
        </authorList>
    </citation>
    <scope>NUCLEOTIDE SEQUENCE [LARGE SCALE GENOMIC DNA]</scope>
    <source>
        <strain evidence="9 10">SIID29052-01</strain>
    </source>
</reference>
<dbReference type="PANTHER" id="PTHR30349:SF64">
    <property type="entry name" value="PROPHAGE INTEGRASE INTD-RELATED"/>
    <property type="match status" value="1"/>
</dbReference>
<evidence type="ECO:0000259" key="7">
    <source>
        <dbReference type="PROSITE" id="PS51898"/>
    </source>
</evidence>
<comment type="caution">
    <text evidence="9">The sequence shown here is derived from an EMBL/GenBank/DDBJ whole genome shotgun (WGS) entry which is preliminary data.</text>
</comment>
<feature type="coiled-coil region" evidence="6">
    <location>
        <begin position="75"/>
        <end position="103"/>
    </location>
</feature>
<proteinExistence type="inferred from homology"/>
<reference evidence="9 10" key="1">
    <citation type="submission" date="2020-04" db="EMBL/GenBank/DDBJ databases">
        <authorList>
            <consortium name="Desulfovibrio sp. FSS-1 genome sequencing consortium"/>
            <person name="Shimoshige H."/>
            <person name="Kobayashi H."/>
            <person name="Maekawa T."/>
        </authorList>
    </citation>
    <scope>NUCLEOTIDE SEQUENCE [LARGE SCALE GENOMIC DNA]</scope>
    <source>
        <strain evidence="9 10">SIID29052-01</strain>
    </source>
</reference>
<evidence type="ECO:0000313" key="10">
    <source>
        <dbReference type="Proteomes" id="UP000494245"/>
    </source>
</evidence>
<dbReference type="InterPro" id="IPR050090">
    <property type="entry name" value="Tyrosine_recombinase_XerCD"/>
</dbReference>
<name>A0A6V8LMI2_9BACT</name>
<evidence type="ECO:0000313" key="9">
    <source>
        <dbReference type="EMBL" id="GFK93882.1"/>
    </source>
</evidence>
<dbReference type="InterPro" id="IPR013762">
    <property type="entry name" value="Integrase-like_cat_sf"/>
</dbReference>
<evidence type="ECO:0000256" key="6">
    <source>
        <dbReference type="SAM" id="Coils"/>
    </source>
</evidence>